<evidence type="ECO:0000313" key="2">
    <source>
        <dbReference type="EMBL" id="KAJ8492816.1"/>
    </source>
</evidence>
<accession>A0AAV8R698</accession>
<feature type="compositionally biased region" description="Basic and acidic residues" evidence="1">
    <location>
        <begin position="1"/>
        <end position="13"/>
    </location>
</feature>
<feature type="region of interest" description="Disordered" evidence="1">
    <location>
        <begin position="1"/>
        <end position="30"/>
    </location>
</feature>
<evidence type="ECO:0000313" key="3">
    <source>
        <dbReference type="Proteomes" id="UP001222027"/>
    </source>
</evidence>
<proteinExistence type="predicted"/>
<reference evidence="2 3" key="1">
    <citation type="submission" date="2022-12" db="EMBL/GenBank/DDBJ databases">
        <title>Chromosome-scale assembly of the Ensete ventricosum genome.</title>
        <authorList>
            <person name="Dussert Y."/>
            <person name="Stocks J."/>
            <person name="Wendawek A."/>
            <person name="Woldeyes F."/>
            <person name="Nichols R.A."/>
            <person name="Borrell J.S."/>
        </authorList>
    </citation>
    <scope>NUCLEOTIDE SEQUENCE [LARGE SCALE GENOMIC DNA]</scope>
    <source>
        <strain evidence="3">cv. Maze</strain>
        <tissue evidence="2">Seeds</tissue>
    </source>
</reference>
<name>A0AAV8R698_ENSVE</name>
<sequence>MKRRSVDGSDDRGGYAVVAQKNKRQRSIGGGVEAVAELWEDVVLEVLKRADAGNGGVREPPVALPTRRPPQREETRPRSIGQLQSLRRRRFAHHGPRVREITGLASLDVPPAQTSEGSISTPIPAQFFDKEGSHSCIRVLQRASSSIRDVEWQASSTACCCQAKAPREE</sequence>
<evidence type="ECO:0000256" key="1">
    <source>
        <dbReference type="SAM" id="MobiDB-lite"/>
    </source>
</evidence>
<organism evidence="2 3">
    <name type="scientific">Ensete ventricosum</name>
    <name type="common">Abyssinian banana</name>
    <name type="synonym">Musa ensete</name>
    <dbReference type="NCBI Taxonomy" id="4639"/>
    <lineage>
        <taxon>Eukaryota</taxon>
        <taxon>Viridiplantae</taxon>
        <taxon>Streptophyta</taxon>
        <taxon>Embryophyta</taxon>
        <taxon>Tracheophyta</taxon>
        <taxon>Spermatophyta</taxon>
        <taxon>Magnoliopsida</taxon>
        <taxon>Liliopsida</taxon>
        <taxon>Zingiberales</taxon>
        <taxon>Musaceae</taxon>
        <taxon>Ensete</taxon>
    </lineage>
</organism>
<gene>
    <name evidence="2" type="ORF">OPV22_014537</name>
</gene>
<dbReference type="Proteomes" id="UP001222027">
    <property type="component" value="Unassembled WGS sequence"/>
</dbReference>
<dbReference type="AlphaFoldDB" id="A0AAV8R698"/>
<protein>
    <submittedName>
        <fullName evidence="2">Uncharacterized protein</fullName>
    </submittedName>
</protein>
<dbReference type="EMBL" id="JAQQAF010000004">
    <property type="protein sequence ID" value="KAJ8492816.1"/>
    <property type="molecule type" value="Genomic_DNA"/>
</dbReference>
<feature type="region of interest" description="Disordered" evidence="1">
    <location>
        <begin position="50"/>
        <end position="83"/>
    </location>
</feature>
<keyword evidence="3" id="KW-1185">Reference proteome</keyword>
<comment type="caution">
    <text evidence="2">The sequence shown here is derived from an EMBL/GenBank/DDBJ whole genome shotgun (WGS) entry which is preliminary data.</text>
</comment>